<keyword evidence="2 7" id="KW-0645">Protease</keyword>
<dbReference type="Gene3D" id="2.60.40.2310">
    <property type="match status" value="1"/>
</dbReference>
<protein>
    <submittedName>
        <fullName evidence="12">Subtilisin-like protease</fullName>
    </submittedName>
</protein>
<dbReference type="Gene3D" id="3.40.50.200">
    <property type="entry name" value="Peptidase S8/S53 domain"/>
    <property type="match status" value="1"/>
</dbReference>
<feature type="domain" description="Subtilisin-like protease fibronectin type-III" evidence="11">
    <location>
        <begin position="625"/>
        <end position="725"/>
    </location>
</feature>
<dbReference type="InterPro" id="IPR023828">
    <property type="entry name" value="Peptidase_S8_Ser-AS"/>
</dbReference>
<evidence type="ECO:0000256" key="4">
    <source>
        <dbReference type="ARBA" id="ARBA00022801"/>
    </source>
</evidence>
<evidence type="ECO:0000256" key="7">
    <source>
        <dbReference type="PROSITE-ProRule" id="PRU01240"/>
    </source>
</evidence>
<dbReference type="GO" id="GO:0006508">
    <property type="term" value="P:proteolysis"/>
    <property type="evidence" value="ECO:0007669"/>
    <property type="project" value="UniProtKB-KW"/>
</dbReference>
<keyword evidence="5 7" id="KW-0720">Serine protease</keyword>
<proteinExistence type="inferred from homology"/>
<comment type="similarity">
    <text evidence="1 7">Belongs to the peptidase S8 family.</text>
</comment>
<evidence type="ECO:0000313" key="12">
    <source>
        <dbReference type="EMBL" id="KAK1379636.1"/>
    </source>
</evidence>
<name>A0AAD8MNH1_9APIA</name>
<dbReference type="SUPFAM" id="SSF52743">
    <property type="entry name" value="Subtilisin-like"/>
    <property type="match status" value="1"/>
</dbReference>
<evidence type="ECO:0000256" key="6">
    <source>
        <dbReference type="PIRSR" id="PIRSR615500-1"/>
    </source>
</evidence>
<dbReference type="Proteomes" id="UP001237642">
    <property type="component" value="Unassembled WGS sequence"/>
</dbReference>
<dbReference type="InterPro" id="IPR000209">
    <property type="entry name" value="Peptidase_S8/S53_dom"/>
</dbReference>
<evidence type="ECO:0000256" key="1">
    <source>
        <dbReference type="ARBA" id="ARBA00011073"/>
    </source>
</evidence>
<keyword evidence="13" id="KW-1185">Reference proteome</keyword>
<dbReference type="InterPro" id="IPR010259">
    <property type="entry name" value="S8pro/Inhibitor_I9"/>
</dbReference>
<evidence type="ECO:0000259" key="10">
    <source>
        <dbReference type="Pfam" id="PF05922"/>
    </source>
</evidence>
<evidence type="ECO:0000313" key="13">
    <source>
        <dbReference type="Proteomes" id="UP001237642"/>
    </source>
</evidence>
<dbReference type="CDD" id="cd02120">
    <property type="entry name" value="PA_subtilisin_like"/>
    <property type="match status" value="1"/>
</dbReference>
<dbReference type="GO" id="GO:0004252">
    <property type="term" value="F:serine-type endopeptidase activity"/>
    <property type="evidence" value="ECO:0007669"/>
    <property type="project" value="UniProtKB-UniRule"/>
</dbReference>
<sequence>MANSRCVFVVFCICGLFSSCVANNQTRQVHIVYMGSLPGGDYAPAEHHLSILDQVLDSGFLAQSSLIRSYKRSFNGFAAYLTDQERQKISNYEEVVSVFPSRILQPQTTRSWDFMGFPENVRRHSSIESNVIIGVIDTGIWPESESFSDKNIGPVPTKWKGACKGGKNFTCNKKLIGARFYILNDSVRDTVGHGTHTASIAAGNHVKGASFYGLAQGTARGGVPSARIAAYNVCTPLGCPDDSLLAAFDDAIADGVDIITISIGPNKPERFEKDPIAIGAFHAMEKNILTVTAAGNDGNSSGTVEAVAPWMLVVAASNIDRKITDKVVLGNGKTLVGIAVNSFNFNGSYFPLITGRDGSKICHGIMAAQCYSGCLDKELVKGKIVVCNGTADGLAEAFRVGALGSIVPNDAEHNYSAVLPLPASVMSAQDISLMKAYVKSTKNPLANILKSEEIHDSEAPIVNYFSSRGPNRIIPEILKPDLSAPGVGILAAYPAAVSPSGLDEIPKRSVKYNILSGTSMATPHVAGAAAYVKSFHPTWSSSAIQSSLITTAKQMDASKNPDAEFAYGAGHLDPVKAASPGLVYETSKYDYIKMLCTIGFNNSKIRIIAGGNATCPAGEKLTPKDINYPSMTAYVAGNRAFTVSFLRTVTNVGLANSTYKASIINRSQLNITVKPDILSFGSLNEKKSFRIIVNGKGLQLERYCMKSASLVWSDGLHNVRSPIVVYTS</sequence>
<reference evidence="12" key="2">
    <citation type="submission" date="2023-05" db="EMBL/GenBank/DDBJ databases">
        <authorList>
            <person name="Schelkunov M.I."/>
        </authorList>
    </citation>
    <scope>NUCLEOTIDE SEQUENCE</scope>
    <source>
        <strain evidence="12">Hsosn_3</strain>
        <tissue evidence="12">Leaf</tissue>
    </source>
</reference>
<dbReference type="InterPro" id="IPR036852">
    <property type="entry name" value="Peptidase_S8/S53_dom_sf"/>
</dbReference>
<evidence type="ECO:0000259" key="11">
    <source>
        <dbReference type="Pfam" id="PF17766"/>
    </source>
</evidence>
<dbReference type="CDD" id="cd04852">
    <property type="entry name" value="Peptidases_S8_3"/>
    <property type="match status" value="1"/>
</dbReference>
<dbReference type="Gene3D" id="3.30.70.80">
    <property type="entry name" value="Peptidase S8 propeptide/proteinase inhibitor I9"/>
    <property type="match status" value="1"/>
</dbReference>
<dbReference type="Gene3D" id="3.50.30.30">
    <property type="match status" value="1"/>
</dbReference>
<feature type="active site" description="Charge relay system" evidence="6 7">
    <location>
        <position position="519"/>
    </location>
</feature>
<reference evidence="12" key="1">
    <citation type="submission" date="2023-02" db="EMBL/GenBank/DDBJ databases">
        <title>Genome of toxic invasive species Heracleum sosnowskyi carries increased number of genes despite the absence of recent whole-genome duplications.</title>
        <authorList>
            <person name="Schelkunov M."/>
            <person name="Shtratnikova V."/>
            <person name="Makarenko M."/>
            <person name="Klepikova A."/>
            <person name="Omelchenko D."/>
            <person name="Novikova G."/>
            <person name="Obukhova E."/>
            <person name="Bogdanov V."/>
            <person name="Penin A."/>
            <person name="Logacheva M."/>
        </authorList>
    </citation>
    <scope>NUCLEOTIDE SEQUENCE</scope>
    <source>
        <strain evidence="12">Hsosn_3</strain>
        <tissue evidence="12">Leaf</tissue>
    </source>
</reference>
<accession>A0AAD8MNH1</accession>
<keyword evidence="3 8" id="KW-0732">Signal</keyword>
<dbReference type="Pfam" id="PF05922">
    <property type="entry name" value="Inhibitor_I9"/>
    <property type="match status" value="1"/>
</dbReference>
<dbReference type="InterPro" id="IPR034197">
    <property type="entry name" value="Peptidases_S8_3"/>
</dbReference>
<evidence type="ECO:0000256" key="3">
    <source>
        <dbReference type="ARBA" id="ARBA00022729"/>
    </source>
</evidence>
<keyword evidence="4 7" id="KW-0378">Hydrolase</keyword>
<dbReference type="InterPro" id="IPR045051">
    <property type="entry name" value="SBT"/>
</dbReference>
<dbReference type="AlphaFoldDB" id="A0AAD8MNH1"/>
<dbReference type="EMBL" id="JAUIZM010000006">
    <property type="protein sequence ID" value="KAK1379636.1"/>
    <property type="molecule type" value="Genomic_DNA"/>
</dbReference>
<dbReference type="InterPro" id="IPR041469">
    <property type="entry name" value="Subtilisin-like_FN3"/>
</dbReference>
<dbReference type="PROSITE" id="PS00138">
    <property type="entry name" value="SUBTILASE_SER"/>
    <property type="match status" value="1"/>
</dbReference>
<evidence type="ECO:0000256" key="5">
    <source>
        <dbReference type="ARBA" id="ARBA00022825"/>
    </source>
</evidence>
<comment type="caution">
    <text evidence="12">The sequence shown here is derived from an EMBL/GenBank/DDBJ whole genome shotgun (WGS) entry which is preliminary data.</text>
</comment>
<evidence type="ECO:0000256" key="2">
    <source>
        <dbReference type="ARBA" id="ARBA00022670"/>
    </source>
</evidence>
<feature type="domain" description="Inhibitor I9" evidence="10">
    <location>
        <begin position="29"/>
        <end position="105"/>
    </location>
</feature>
<dbReference type="InterPro" id="IPR015500">
    <property type="entry name" value="Peptidase_S8_subtilisin-rel"/>
</dbReference>
<evidence type="ECO:0000259" key="9">
    <source>
        <dbReference type="Pfam" id="PF00082"/>
    </source>
</evidence>
<evidence type="ECO:0000256" key="8">
    <source>
        <dbReference type="SAM" id="SignalP"/>
    </source>
</evidence>
<dbReference type="Pfam" id="PF00082">
    <property type="entry name" value="Peptidase_S8"/>
    <property type="match status" value="1"/>
</dbReference>
<feature type="signal peptide" evidence="8">
    <location>
        <begin position="1"/>
        <end position="22"/>
    </location>
</feature>
<feature type="active site" description="Charge relay system" evidence="6 7">
    <location>
        <position position="193"/>
    </location>
</feature>
<dbReference type="PROSITE" id="PS51892">
    <property type="entry name" value="SUBTILASE"/>
    <property type="match status" value="1"/>
</dbReference>
<dbReference type="InterPro" id="IPR037045">
    <property type="entry name" value="S8pro/Inhibitor_I9_sf"/>
</dbReference>
<organism evidence="12 13">
    <name type="scientific">Heracleum sosnowskyi</name>
    <dbReference type="NCBI Taxonomy" id="360622"/>
    <lineage>
        <taxon>Eukaryota</taxon>
        <taxon>Viridiplantae</taxon>
        <taxon>Streptophyta</taxon>
        <taxon>Embryophyta</taxon>
        <taxon>Tracheophyta</taxon>
        <taxon>Spermatophyta</taxon>
        <taxon>Magnoliopsida</taxon>
        <taxon>eudicotyledons</taxon>
        <taxon>Gunneridae</taxon>
        <taxon>Pentapetalae</taxon>
        <taxon>asterids</taxon>
        <taxon>campanulids</taxon>
        <taxon>Apiales</taxon>
        <taxon>Apiaceae</taxon>
        <taxon>Apioideae</taxon>
        <taxon>apioid superclade</taxon>
        <taxon>Tordylieae</taxon>
        <taxon>Tordyliinae</taxon>
        <taxon>Heracleum</taxon>
    </lineage>
</organism>
<feature type="active site" description="Charge relay system" evidence="6 7">
    <location>
        <position position="137"/>
    </location>
</feature>
<dbReference type="PRINTS" id="PR00723">
    <property type="entry name" value="SUBTILISIN"/>
</dbReference>
<gene>
    <name evidence="12" type="ORF">POM88_026380</name>
</gene>
<feature type="domain" description="Peptidase S8/S53" evidence="9">
    <location>
        <begin position="129"/>
        <end position="570"/>
    </location>
</feature>
<dbReference type="PROSITE" id="PS51257">
    <property type="entry name" value="PROKAR_LIPOPROTEIN"/>
    <property type="match status" value="1"/>
</dbReference>
<dbReference type="PANTHER" id="PTHR10795">
    <property type="entry name" value="PROPROTEIN CONVERTASE SUBTILISIN/KEXIN"/>
    <property type="match status" value="1"/>
</dbReference>
<feature type="chain" id="PRO_5041998243" evidence="8">
    <location>
        <begin position="23"/>
        <end position="728"/>
    </location>
</feature>
<dbReference type="Pfam" id="PF17766">
    <property type="entry name" value="fn3_6"/>
    <property type="match status" value="1"/>
</dbReference>